<dbReference type="InterPro" id="IPR011049">
    <property type="entry name" value="Serralysin-like_metalloprot_C"/>
</dbReference>
<evidence type="ECO:0000256" key="3">
    <source>
        <dbReference type="SAM" id="MobiDB-lite"/>
    </source>
</evidence>
<dbReference type="InterPro" id="IPR018511">
    <property type="entry name" value="Hemolysin-typ_Ca-bd_CS"/>
</dbReference>
<comment type="subcellular location">
    <subcellularLocation>
        <location evidence="1">Secreted</location>
    </subcellularLocation>
</comment>
<organism evidence="4 5">
    <name type="scientific">Rhizobium phaseoli</name>
    <dbReference type="NCBI Taxonomy" id="396"/>
    <lineage>
        <taxon>Bacteria</taxon>
        <taxon>Pseudomonadati</taxon>
        <taxon>Pseudomonadota</taxon>
        <taxon>Alphaproteobacteria</taxon>
        <taxon>Hyphomicrobiales</taxon>
        <taxon>Rhizobiaceae</taxon>
        <taxon>Rhizobium/Agrobacterium group</taxon>
        <taxon>Rhizobium</taxon>
    </lineage>
</organism>
<dbReference type="InterPro" id="IPR025592">
    <property type="entry name" value="DUF4347"/>
</dbReference>
<evidence type="ECO:0000313" key="4">
    <source>
        <dbReference type="EMBL" id="QPK10688.1"/>
    </source>
</evidence>
<dbReference type="SUPFAM" id="SSF51120">
    <property type="entry name" value="beta-Roll"/>
    <property type="match status" value="6"/>
</dbReference>
<dbReference type="InterPro" id="IPR001343">
    <property type="entry name" value="Hemolysn_Ca-bd"/>
</dbReference>
<gene>
    <name evidence="4" type="ORF">HER27_009135</name>
</gene>
<accession>A0A7X6IXY2</accession>
<proteinExistence type="predicted"/>
<evidence type="ECO:0000256" key="1">
    <source>
        <dbReference type="ARBA" id="ARBA00004613"/>
    </source>
</evidence>
<evidence type="ECO:0000256" key="2">
    <source>
        <dbReference type="ARBA" id="ARBA00022525"/>
    </source>
</evidence>
<feature type="compositionally biased region" description="Gly residues" evidence="3">
    <location>
        <begin position="1262"/>
        <end position="1274"/>
    </location>
</feature>
<dbReference type="Gene3D" id="2.150.10.10">
    <property type="entry name" value="Serralysin-like metalloprotease, C-terminal"/>
    <property type="match status" value="6"/>
</dbReference>
<feature type="region of interest" description="Disordered" evidence="3">
    <location>
        <begin position="1248"/>
        <end position="1275"/>
    </location>
</feature>
<dbReference type="Proteomes" id="UP000540266">
    <property type="component" value="Chromosome"/>
</dbReference>
<dbReference type="GO" id="GO:0005576">
    <property type="term" value="C:extracellular region"/>
    <property type="evidence" value="ECO:0007669"/>
    <property type="project" value="UniProtKB-SubCell"/>
</dbReference>
<dbReference type="Pfam" id="PF14252">
    <property type="entry name" value="DUF4347"/>
    <property type="match status" value="1"/>
</dbReference>
<dbReference type="RefSeq" id="WP_167860682.1">
    <property type="nucleotide sequence ID" value="NZ_CP064931.1"/>
</dbReference>
<dbReference type="PROSITE" id="PS00330">
    <property type="entry name" value="HEMOLYSIN_CALCIUM"/>
    <property type="match status" value="13"/>
</dbReference>
<dbReference type="Pfam" id="PF00353">
    <property type="entry name" value="HemolysinCabind"/>
    <property type="match status" value="12"/>
</dbReference>
<feature type="compositionally biased region" description="Low complexity" evidence="3">
    <location>
        <begin position="1248"/>
        <end position="1261"/>
    </location>
</feature>
<evidence type="ECO:0000313" key="5">
    <source>
        <dbReference type="Proteomes" id="UP000540266"/>
    </source>
</evidence>
<dbReference type="PANTHER" id="PTHR38340:SF1">
    <property type="entry name" value="S-LAYER PROTEIN"/>
    <property type="match status" value="1"/>
</dbReference>
<dbReference type="GO" id="GO:0005509">
    <property type="term" value="F:calcium ion binding"/>
    <property type="evidence" value="ECO:0007669"/>
    <property type="project" value="InterPro"/>
</dbReference>
<protein>
    <submittedName>
        <fullName evidence="4">DUF4347 domain-containing protein</fullName>
    </submittedName>
</protein>
<feature type="compositionally biased region" description="Gly residues" evidence="3">
    <location>
        <begin position="1049"/>
        <end position="1062"/>
    </location>
</feature>
<reference evidence="4 5" key="1">
    <citation type="submission" date="2020-11" db="EMBL/GenBank/DDBJ databases">
        <title>Indigenous Rhizobia Nodulating Common beans in Western Kenya.</title>
        <authorList>
            <person name="Wekesa C.S."/>
            <person name="Oelmueller R."/>
            <person name="Furch A.C."/>
        </authorList>
    </citation>
    <scope>NUCLEOTIDE SEQUENCE [LARGE SCALE GENOMIC DNA]</scope>
    <source>
        <strain evidence="5">BS3</strain>
    </source>
</reference>
<feature type="region of interest" description="Disordered" evidence="3">
    <location>
        <begin position="1040"/>
        <end position="1064"/>
    </location>
</feature>
<dbReference type="EMBL" id="CP064931">
    <property type="protein sequence ID" value="QPK10688.1"/>
    <property type="molecule type" value="Genomic_DNA"/>
</dbReference>
<sequence length="1546" mass="152053">MPNKWLRTNETNSVRFEDQLSNIMLIGSDQDRMVSGSVLTSLPSPREIAFVDQGINDLETFLGGLRPEVEVIVLSDGEPAIRQMARHLSVYSRLDRVHVVAHGAPGQIRFSSGTFSEGDVAASTEFFAKIAVALGEHGSMQLWCCATGKNEVGKSFVEFLHRCLSRSVAAASGFVGAVALGGSWCLDLQFGNAAPRPPLTRSGLAAYQGVLSNFNATVGQDNLTGGPGADTFKIGAGTVQSGDVFDGRGGIDTLNVTAAADFSVLPASSLLSMEILSISGSGTAVTFNSNQFSATGLSSSLDLRGSTGNQTIIIQSASNFSAAAWTFGGNGSSAWGNSGNDIIAINGTSGADTITGSSSADIITGGSGVDTLAGGGGDDTFVVNNGDFTGAESIDGGAGANILLVAGTNNFTTGTLTNLRTLNGSSGSDTVTLTGTEMNGFTSVNLGNGSDTVNLTSTSTGLNGRNDNQLSGVEAISAAAALAGVIINLSSQSEGFTITGSSDADTITGGSSADIITGGSGVDTLAGGGGDDIFVVNNGDFAGAESINGGTGANMLSVAGTNNFTTGTLTNLQTLSGSSGSDTVTLTGIEMNGFTIVKLGSGGDTVNLTSTSTGLNGRNDIQLSGVEAISAAAALAGVVINLSSQSEGFTITGSAGADTITGGGGNDTLNGGSGNDTLVGAGGSDSLFGSGGSDVLIGGEGNDVLYDESGDDVLDGGNGDDTMSDFGGAVASLSGGAGNDAMWTGANMTGTVDGGSDRDVLFVTGGNLTGLAISNVEIYTTSAEFVLGTVAQLDGFDTITTFDDPAHASSLVDIRISGGGSLDLSDELGLRSAIVTADASAGNGITTGVGDDTITGGAGNDTLNGGSGNDTLVGAGGSDSLFGSGGSDVLIGGEGNDVLYDESGDDVLDGGDGDDTMSDFGGAVASLSGGAGNDGMWTGANMTGTVDGGSGRDVLFVTGGNLTGLAISNVEIYTTSAEFVLGTVAQLDGFDTITTFDDPAHASSLVDIRISGGGSLDLSDELGLRSAIVTADASAGNGITTGVGNDTITGGGGNDTLDGGSGNDTLVGAGGSDSLFGSGGSDVLIGGEGNDVLYDESGDDVLDGGNGDDTMSDFGGAVASLSGGAGNDGMWTGANMTGTVDGGSDRDVLFVTGGNLTGLAISNVEIYTTSAEFVLGTVAQLDGFDTITTFDDPAHASSLVDIRISGGGSLDLSDELGLRSAIVTADASAGNGITTGVGNDTIAGGAGNDSIDGGSGNDTITGGSGNDGISGGAGNDVLSGGDGDDFIDGAAGAFFGAGGPGNDIIDLGAGNDGSWALIGEGGTISVSGGDGNDFMALFGATAASGTIDGGSGFDSLQAQQSGDISTLSISNVERLVTYNAYGNPSIKATATQFESFDTIVSYVGQESNTVSLTLAGPGSVDLTDELLGRSVIFTGSSGDDTITTSIGNDTIAGGAGNDSINGGLGNDTFVFAANLAGNGIIGDFEEGSGVGDLISIANSAFESFTDILAAGEDSGMDWLLTIDDDTTLRLAGVNESNLAANDFLLV</sequence>
<name>A0A7X6IXY2_9HYPH</name>
<dbReference type="PRINTS" id="PR00313">
    <property type="entry name" value="CABNDNGRPT"/>
</dbReference>
<keyword evidence="2" id="KW-0964">Secreted</keyword>
<dbReference type="PANTHER" id="PTHR38340">
    <property type="entry name" value="S-LAYER PROTEIN"/>
    <property type="match status" value="1"/>
</dbReference>
<dbReference type="InterPro" id="IPR050557">
    <property type="entry name" value="RTX_toxin/Mannuronan_C5-epim"/>
</dbReference>